<dbReference type="AlphaFoldDB" id="A0A5M3W7K7"/>
<protein>
    <submittedName>
        <fullName evidence="2">Acyl-CoA--6-aminopenicillanic acid acyl-transferase</fullName>
    </submittedName>
</protein>
<organism evidence="2 3">
    <name type="scientific">Acrocarpospora corrugata</name>
    <dbReference type="NCBI Taxonomy" id="35763"/>
    <lineage>
        <taxon>Bacteria</taxon>
        <taxon>Bacillati</taxon>
        <taxon>Actinomycetota</taxon>
        <taxon>Actinomycetes</taxon>
        <taxon>Streptosporangiales</taxon>
        <taxon>Streptosporangiaceae</taxon>
        <taxon>Acrocarpospora</taxon>
    </lineage>
</organism>
<comment type="caution">
    <text evidence="2">The sequence shown here is derived from an EMBL/GenBank/DDBJ whole genome shotgun (WGS) entry which is preliminary data.</text>
</comment>
<evidence type="ECO:0000313" key="2">
    <source>
        <dbReference type="EMBL" id="GES04786.1"/>
    </source>
</evidence>
<dbReference type="PANTHER" id="PTHR34180:SF1">
    <property type="entry name" value="BETA-ALANYL-DOPAMINE_CARCININE HYDROLASE"/>
    <property type="match status" value="1"/>
</dbReference>
<accession>A0A5M3W7K7</accession>
<proteinExistence type="predicted"/>
<feature type="domain" description="Peptidase C45 hydrolase" evidence="1">
    <location>
        <begin position="127"/>
        <end position="354"/>
    </location>
</feature>
<gene>
    <name evidence="2" type="ORF">Acor_68540</name>
</gene>
<evidence type="ECO:0000259" key="1">
    <source>
        <dbReference type="Pfam" id="PF03417"/>
    </source>
</evidence>
<dbReference type="PANTHER" id="PTHR34180">
    <property type="entry name" value="PEPTIDASE C45"/>
    <property type="match status" value="1"/>
</dbReference>
<dbReference type="EMBL" id="BLAD01000087">
    <property type="protein sequence ID" value="GES04786.1"/>
    <property type="molecule type" value="Genomic_DNA"/>
</dbReference>
<name>A0A5M3W7K7_9ACTN</name>
<dbReference type="InterPro" id="IPR005079">
    <property type="entry name" value="Peptidase_C45_hydrolase"/>
</dbReference>
<dbReference type="RefSeq" id="WP_155340853.1">
    <property type="nucleotide sequence ID" value="NZ_BAAABN010000093.1"/>
</dbReference>
<sequence>MHRTSGITFPVISVTGPPAERGLQYGTLARERIRRSIQAYERVFQHYAGWDWTTVRRHAARFTKTIDDFAPALIVEMRGIAAGAGVDLEEILALNTRSEIMFAAGDTGIPHECTSFALLPHRTATGTMIVAQNWDWLLHAQETATVLEVTRDDGPSFVTLVEAGLLAKVGMNEAGLGLCTNTLVSDGDEGRIGVPYHVLLRAALDSESGPAAAEVITSAERALSANYLLADDTGFAVDLETAPRPDGVRRITPENGQITHSNHFRSAELTGEDLYARRKPHTLNRLRNITSGLTSTDVLSVEDMKLVLADHRDHPSSVCQHPDEALHPRERTATIAGIIMDVKDRTMHLAPGRPCVARWETVKGVVSNRQPPMHGTFERNRPE</sequence>
<keyword evidence="2" id="KW-0808">Transferase</keyword>
<dbReference type="InterPro" id="IPR047794">
    <property type="entry name" value="C45_proenzyme-like"/>
</dbReference>
<dbReference type="Proteomes" id="UP000334990">
    <property type="component" value="Unassembled WGS sequence"/>
</dbReference>
<dbReference type="Gene3D" id="3.60.60.10">
    <property type="entry name" value="Penicillin V Acylase, Chain A"/>
    <property type="match status" value="1"/>
</dbReference>
<evidence type="ECO:0000313" key="3">
    <source>
        <dbReference type="Proteomes" id="UP000334990"/>
    </source>
</evidence>
<dbReference type="Gene3D" id="1.10.10.2120">
    <property type="match status" value="1"/>
</dbReference>
<reference evidence="2 3" key="1">
    <citation type="submission" date="2019-10" db="EMBL/GenBank/DDBJ databases">
        <title>Whole genome shotgun sequence of Acrocarpospora corrugata NBRC 13972.</title>
        <authorList>
            <person name="Ichikawa N."/>
            <person name="Kimura A."/>
            <person name="Kitahashi Y."/>
            <person name="Komaki H."/>
            <person name="Oguchi A."/>
        </authorList>
    </citation>
    <scope>NUCLEOTIDE SEQUENCE [LARGE SCALE GENOMIC DNA]</scope>
    <source>
        <strain evidence="2 3">NBRC 13972</strain>
    </source>
</reference>
<dbReference type="InterPro" id="IPR047801">
    <property type="entry name" value="Peptidase_C45"/>
</dbReference>
<dbReference type="OrthoDB" id="8109453at2"/>
<keyword evidence="3" id="KW-1185">Reference proteome</keyword>
<dbReference type="NCBIfam" id="NF040521">
    <property type="entry name" value="C45_proenzyme"/>
    <property type="match status" value="1"/>
</dbReference>
<dbReference type="GO" id="GO:0016740">
    <property type="term" value="F:transferase activity"/>
    <property type="evidence" value="ECO:0007669"/>
    <property type="project" value="UniProtKB-KW"/>
</dbReference>
<dbReference type="Pfam" id="PF03417">
    <property type="entry name" value="AAT"/>
    <property type="match status" value="1"/>
</dbReference>